<feature type="compositionally biased region" description="Basic residues" evidence="1">
    <location>
        <begin position="315"/>
        <end position="324"/>
    </location>
</feature>
<dbReference type="AlphaFoldDB" id="A0A4S3JFJ6"/>
<reference evidence="3 4" key="1">
    <citation type="submission" date="2019-03" db="EMBL/GenBank/DDBJ databases">
        <title>The genome sequence of a newly discovered highly antifungal drug resistant Aspergillus species, Aspergillus tanneri NIH 1004.</title>
        <authorList>
            <person name="Mounaud S."/>
            <person name="Singh I."/>
            <person name="Joardar V."/>
            <person name="Pakala S."/>
            <person name="Pakala S."/>
            <person name="Venepally P."/>
            <person name="Hoover J."/>
            <person name="Nierman W."/>
            <person name="Chung J."/>
            <person name="Losada L."/>
        </authorList>
    </citation>
    <scope>NUCLEOTIDE SEQUENCE [LARGE SCALE GENOMIC DNA]</scope>
    <source>
        <strain evidence="3 4">NIH1004</strain>
    </source>
</reference>
<dbReference type="GeneID" id="54323899"/>
<evidence type="ECO:0000313" key="5">
    <source>
        <dbReference type="Proteomes" id="UP000324241"/>
    </source>
</evidence>
<feature type="region of interest" description="Disordered" evidence="1">
    <location>
        <begin position="286"/>
        <end position="305"/>
    </location>
</feature>
<feature type="compositionally biased region" description="Polar residues" evidence="1">
    <location>
        <begin position="214"/>
        <end position="234"/>
    </location>
</feature>
<sequence>MPRPPTKRHRSTSKGLKASKEASQRTVRRNDANLASALGSHLGSNQDVEISAHVITSSQVQEISRQLKDQTPVSNARERAIGSSPIGEHGATGSRPPTRSRGYSSTLSVAGRKGDMNSRIPGTPAFESSILSNFRRRPRQPSILQMMQAEDESSILNDEDFLGGLSPEDESTPLNLSKGTSLQMGNAITSSPPLSLSSSGGSRKHRRSIEELQIPQSPLDTARISPTRSITTSNQRHEREAHGFMELAQSFGSLEALGQTVEPPLSSSLPASPTSAATILDLAPSSTVSRKHMKKTVVSAPDSLSTTTLQDKLLPRRRQRLYKPRHVEDSKNSSDDDGFLSEQDEDELNYLPSHRTSQTQRKQITKRKPSGNLPYVHGTERSASTSGNYVHSTLQSDLTVSHPKQLKQQGVPQMSYSLEDEGMDKENVPIDTSPLSSSLYSDAFESDSQLEQLPTSYLSDELKLQARKFAEVDKWEMEFEDVPDSQNNIFE</sequence>
<dbReference type="EMBL" id="QUQM01000002">
    <property type="protein sequence ID" value="KAA8652293.1"/>
    <property type="molecule type" value="Genomic_DNA"/>
</dbReference>
<accession>A0A4S3JFJ6</accession>
<feature type="compositionally biased region" description="Acidic residues" evidence="1">
    <location>
        <begin position="158"/>
        <end position="171"/>
    </location>
</feature>
<evidence type="ECO:0000313" key="4">
    <source>
        <dbReference type="Proteomes" id="UP000308092"/>
    </source>
</evidence>
<dbReference type="OrthoDB" id="5423493at2759"/>
<feature type="compositionally biased region" description="Polar residues" evidence="1">
    <location>
        <begin position="65"/>
        <end position="74"/>
    </location>
</feature>
<dbReference type="EMBL" id="SOSA01000281">
    <property type="protein sequence ID" value="THC93188.1"/>
    <property type="molecule type" value="Genomic_DNA"/>
</dbReference>
<organism evidence="3 4">
    <name type="scientific">Aspergillus tanneri</name>
    <dbReference type="NCBI Taxonomy" id="1220188"/>
    <lineage>
        <taxon>Eukaryota</taxon>
        <taxon>Fungi</taxon>
        <taxon>Dikarya</taxon>
        <taxon>Ascomycota</taxon>
        <taxon>Pezizomycotina</taxon>
        <taxon>Eurotiomycetes</taxon>
        <taxon>Eurotiomycetidae</taxon>
        <taxon>Eurotiales</taxon>
        <taxon>Aspergillaceae</taxon>
        <taxon>Aspergillus</taxon>
        <taxon>Aspergillus subgen. Circumdati</taxon>
    </lineage>
</organism>
<feature type="region of interest" description="Disordered" evidence="1">
    <location>
        <begin position="315"/>
        <end position="387"/>
    </location>
</feature>
<feature type="compositionally biased region" description="Low complexity" evidence="1">
    <location>
        <begin position="190"/>
        <end position="201"/>
    </location>
</feature>
<feature type="compositionally biased region" description="Polar residues" evidence="1">
    <location>
        <begin position="95"/>
        <end position="108"/>
    </location>
</feature>
<evidence type="ECO:0000256" key="1">
    <source>
        <dbReference type="SAM" id="MobiDB-lite"/>
    </source>
</evidence>
<reference evidence="2 5" key="2">
    <citation type="submission" date="2019-08" db="EMBL/GenBank/DDBJ databases">
        <title>The genome sequence of a newly discovered highly antifungal drug resistant Aspergillus species, Aspergillus tanneri NIH 1004.</title>
        <authorList>
            <person name="Mounaud S."/>
            <person name="Singh I."/>
            <person name="Joardar V."/>
            <person name="Pakala S."/>
            <person name="Pakala S."/>
            <person name="Venepally P."/>
            <person name="Chung J.K."/>
            <person name="Losada L."/>
            <person name="Nierman W.C."/>
        </authorList>
    </citation>
    <scope>NUCLEOTIDE SEQUENCE [LARGE SCALE GENOMIC DNA]</scope>
    <source>
        <strain evidence="2 5">NIH1004</strain>
    </source>
</reference>
<feature type="region of interest" description="Disordered" evidence="1">
    <location>
        <begin position="158"/>
        <end position="238"/>
    </location>
</feature>
<dbReference type="STRING" id="1220188.A0A4S3JFJ6"/>
<gene>
    <name evidence="2" type="ORF">ATNIH1004_001197</name>
    <name evidence="3" type="ORF">EYZ11_007339</name>
</gene>
<dbReference type="VEuPathDB" id="FungiDB:EYZ11_007339"/>
<evidence type="ECO:0000313" key="2">
    <source>
        <dbReference type="EMBL" id="KAA8652293.1"/>
    </source>
</evidence>
<dbReference type="RefSeq" id="XP_033431654.1">
    <property type="nucleotide sequence ID" value="XM_033565897.1"/>
</dbReference>
<keyword evidence="4" id="KW-1185">Reference proteome</keyword>
<feature type="compositionally biased region" description="Basic and acidic residues" evidence="1">
    <location>
        <begin position="18"/>
        <end position="27"/>
    </location>
</feature>
<feature type="region of interest" description="Disordered" evidence="1">
    <location>
        <begin position="1"/>
        <end position="27"/>
    </location>
</feature>
<feature type="compositionally biased region" description="Polar residues" evidence="1">
    <location>
        <begin position="172"/>
        <end position="189"/>
    </location>
</feature>
<dbReference type="Proteomes" id="UP000308092">
    <property type="component" value="Unassembled WGS sequence"/>
</dbReference>
<evidence type="ECO:0000313" key="3">
    <source>
        <dbReference type="EMBL" id="THC93188.1"/>
    </source>
</evidence>
<dbReference type="Proteomes" id="UP000324241">
    <property type="component" value="Unassembled WGS sequence"/>
</dbReference>
<comment type="caution">
    <text evidence="3">The sequence shown here is derived from an EMBL/GenBank/DDBJ whole genome shotgun (WGS) entry which is preliminary data.</text>
</comment>
<proteinExistence type="predicted"/>
<name>A0A4S3JFJ6_9EURO</name>
<feature type="compositionally biased region" description="Basic residues" evidence="1">
    <location>
        <begin position="1"/>
        <end position="12"/>
    </location>
</feature>
<feature type="region of interest" description="Disordered" evidence="1">
    <location>
        <begin position="65"/>
        <end position="124"/>
    </location>
</feature>
<feature type="compositionally biased region" description="Basic and acidic residues" evidence="1">
    <location>
        <begin position="325"/>
        <end position="334"/>
    </location>
</feature>
<feature type="compositionally biased region" description="Acidic residues" evidence="1">
    <location>
        <begin position="335"/>
        <end position="348"/>
    </location>
</feature>
<protein>
    <submittedName>
        <fullName evidence="3">Uncharacterized protein</fullName>
    </submittedName>
</protein>